<evidence type="ECO:0000313" key="2">
    <source>
        <dbReference type="Proteomes" id="UP001301442"/>
    </source>
</evidence>
<evidence type="ECO:0000313" key="1">
    <source>
        <dbReference type="EMBL" id="WOH36613.1"/>
    </source>
</evidence>
<protein>
    <submittedName>
        <fullName evidence="1">ROK family protein</fullName>
    </submittedName>
</protein>
<organism evidence="1 2">
    <name type="scientific">Thalassotalea fonticola</name>
    <dbReference type="NCBI Taxonomy" id="3065649"/>
    <lineage>
        <taxon>Bacteria</taxon>
        <taxon>Pseudomonadati</taxon>
        <taxon>Pseudomonadota</taxon>
        <taxon>Gammaproteobacteria</taxon>
        <taxon>Alteromonadales</taxon>
        <taxon>Colwelliaceae</taxon>
        <taxon>Thalassotalea</taxon>
    </lineage>
</organism>
<name>A0ABZ0GMN1_9GAMM</name>
<dbReference type="CDD" id="cd24057">
    <property type="entry name" value="ASKHA_NBD_ROK_NAGK"/>
    <property type="match status" value="1"/>
</dbReference>
<proteinExistence type="predicted"/>
<accession>A0ABZ0GMN1</accession>
<dbReference type="InterPro" id="IPR043129">
    <property type="entry name" value="ATPase_NBD"/>
</dbReference>
<dbReference type="PANTHER" id="PTHR18964:SF174">
    <property type="entry name" value="D-ALLOSE KINASE-RELATED"/>
    <property type="match status" value="1"/>
</dbReference>
<keyword evidence="2" id="KW-1185">Reference proteome</keyword>
<dbReference type="InterPro" id="IPR000600">
    <property type="entry name" value="ROK"/>
</dbReference>
<dbReference type="PANTHER" id="PTHR18964">
    <property type="entry name" value="ROK (REPRESSOR, ORF, KINASE) FAMILY"/>
    <property type="match status" value="1"/>
</dbReference>
<dbReference type="Gene3D" id="3.30.420.40">
    <property type="match status" value="2"/>
</dbReference>
<dbReference type="RefSeq" id="WP_348395424.1">
    <property type="nucleotide sequence ID" value="NZ_CP136600.1"/>
</dbReference>
<dbReference type="EMBL" id="CP136600">
    <property type="protein sequence ID" value="WOH36613.1"/>
    <property type="molecule type" value="Genomic_DNA"/>
</dbReference>
<sequence length="304" mass="32354">MAVYGLDIGGTKIETAIFDHNLNVLKSWRIDTPTEDYQVFLETIGQLVAQADSYTGERGKVGIGMPGLITPKGQALSANIPCASGKYIRDDLIKILSRPVALENDTRCFALSEAISGAGKGHDRVFGAIIGTGAAGGFCRNGQLDITGQGFAGEYGHIPLPADIQAQYKLPVLKCGCGLQACVESYIAGPGISRLYKHFSGKHISPEHWVARLKQGEQHAKTVLQCHLDILGSTFASLAKFLEPDVIVLGGGVSLVDEIVENLPQAIEKYLFAGFRAPLLKRALHGDSSGVRGAALLGAEINDQ</sequence>
<reference evidence="1 2" key="1">
    <citation type="submission" date="2023-09" db="EMBL/GenBank/DDBJ databases">
        <authorList>
            <person name="Qi X."/>
        </authorList>
    </citation>
    <scope>NUCLEOTIDE SEQUENCE [LARGE SCALE GENOMIC DNA]</scope>
    <source>
        <strain evidence="1 2">S1-1</strain>
    </source>
</reference>
<dbReference type="Proteomes" id="UP001301442">
    <property type="component" value="Chromosome"/>
</dbReference>
<gene>
    <name evidence="1" type="ORF">RI844_14710</name>
</gene>
<dbReference type="Pfam" id="PF00480">
    <property type="entry name" value="ROK"/>
    <property type="match status" value="1"/>
</dbReference>
<dbReference type="SUPFAM" id="SSF53067">
    <property type="entry name" value="Actin-like ATPase domain"/>
    <property type="match status" value="1"/>
</dbReference>